<name>A0A371K5N5_9GAMM</name>
<dbReference type="Pfam" id="PF04828">
    <property type="entry name" value="GFA"/>
    <property type="match status" value="1"/>
</dbReference>
<dbReference type="Proteomes" id="UP000264492">
    <property type="component" value="Unassembled WGS sequence"/>
</dbReference>
<evidence type="ECO:0000256" key="3">
    <source>
        <dbReference type="ARBA" id="ARBA00022833"/>
    </source>
</evidence>
<dbReference type="InterPro" id="IPR006913">
    <property type="entry name" value="CENP-V/GFA"/>
</dbReference>
<evidence type="ECO:0000259" key="4">
    <source>
        <dbReference type="PROSITE" id="PS51891"/>
    </source>
</evidence>
<keyword evidence="3" id="KW-0862">Zinc</keyword>
<dbReference type="Gene3D" id="2.170.150.70">
    <property type="match status" value="1"/>
</dbReference>
<evidence type="ECO:0000256" key="1">
    <source>
        <dbReference type="ARBA" id="ARBA00005495"/>
    </source>
</evidence>
<feature type="domain" description="CENP-V/GFA" evidence="4">
    <location>
        <begin position="9"/>
        <end position="123"/>
    </location>
</feature>
<dbReference type="PANTHER" id="PTHR28620">
    <property type="entry name" value="CENTROMERE PROTEIN V"/>
    <property type="match status" value="1"/>
</dbReference>
<sequence>MSDPHPNLLPGGCHCGAVRLEFATALTPQDTAPRACDCDFCRKHGAAYVSDPTGRLRIRVADAAGLLAYRQGSEAALFRLCARCGVLVAVTYEQDGRLYAAVNATALDRRDAFLPAVDASPQLLSREQKIERWTRLWVGDVAVTGSG</sequence>
<dbReference type="GO" id="GO:0046872">
    <property type="term" value="F:metal ion binding"/>
    <property type="evidence" value="ECO:0007669"/>
    <property type="project" value="UniProtKB-KW"/>
</dbReference>
<dbReference type="AlphaFoldDB" id="A0A371K5N5"/>
<organism evidence="5 6">
    <name type="scientific">Lysobacter silvisoli</name>
    <dbReference type="NCBI Taxonomy" id="2293254"/>
    <lineage>
        <taxon>Bacteria</taxon>
        <taxon>Pseudomonadati</taxon>
        <taxon>Pseudomonadota</taxon>
        <taxon>Gammaproteobacteria</taxon>
        <taxon>Lysobacterales</taxon>
        <taxon>Lysobacteraceae</taxon>
        <taxon>Lysobacter</taxon>
    </lineage>
</organism>
<proteinExistence type="inferred from homology"/>
<comment type="similarity">
    <text evidence="1">Belongs to the Gfa family.</text>
</comment>
<dbReference type="SUPFAM" id="SSF51316">
    <property type="entry name" value="Mss4-like"/>
    <property type="match status" value="1"/>
</dbReference>
<dbReference type="InterPro" id="IPR011057">
    <property type="entry name" value="Mss4-like_sf"/>
</dbReference>
<dbReference type="OrthoDB" id="9805575at2"/>
<dbReference type="PROSITE" id="PS51891">
    <property type="entry name" value="CENP_V_GFA"/>
    <property type="match status" value="1"/>
</dbReference>
<reference evidence="5 6" key="1">
    <citation type="submission" date="2018-08" db="EMBL/GenBank/DDBJ databases">
        <title>Lysobacter sp. zong2l5, whole genome shotgun sequence.</title>
        <authorList>
            <person name="Zhang X."/>
            <person name="Feng G."/>
            <person name="Zhu H."/>
        </authorList>
    </citation>
    <scope>NUCLEOTIDE SEQUENCE [LARGE SCALE GENOMIC DNA]</scope>
    <source>
        <strain evidence="6">zong2l5</strain>
    </source>
</reference>
<dbReference type="InterPro" id="IPR052355">
    <property type="entry name" value="CENP-V-like"/>
</dbReference>
<protein>
    <submittedName>
        <fullName evidence="5">Aldehyde-activating protein</fullName>
    </submittedName>
</protein>
<keyword evidence="2" id="KW-0479">Metal-binding</keyword>
<comment type="caution">
    <text evidence="5">The sequence shown here is derived from an EMBL/GenBank/DDBJ whole genome shotgun (WGS) entry which is preliminary data.</text>
</comment>
<evidence type="ECO:0000313" key="5">
    <source>
        <dbReference type="EMBL" id="RDZ29170.1"/>
    </source>
</evidence>
<dbReference type="GO" id="GO:0016846">
    <property type="term" value="F:carbon-sulfur lyase activity"/>
    <property type="evidence" value="ECO:0007669"/>
    <property type="project" value="InterPro"/>
</dbReference>
<dbReference type="EMBL" id="QTSU01000001">
    <property type="protein sequence ID" value="RDZ29170.1"/>
    <property type="molecule type" value="Genomic_DNA"/>
</dbReference>
<keyword evidence="6" id="KW-1185">Reference proteome</keyword>
<gene>
    <name evidence="5" type="ORF">DX914_08780</name>
</gene>
<evidence type="ECO:0000313" key="6">
    <source>
        <dbReference type="Proteomes" id="UP000264492"/>
    </source>
</evidence>
<dbReference type="RefSeq" id="WP_115858606.1">
    <property type="nucleotide sequence ID" value="NZ_QTSU01000001.1"/>
</dbReference>
<accession>A0A371K5N5</accession>
<dbReference type="PANTHER" id="PTHR28620:SF1">
    <property type="entry name" value="CENP-V_GFA DOMAIN-CONTAINING PROTEIN"/>
    <property type="match status" value="1"/>
</dbReference>
<evidence type="ECO:0000256" key="2">
    <source>
        <dbReference type="ARBA" id="ARBA00022723"/>
    </source>
</evidence>